<name>A0A2L0UJW1_9MICC</name>
<reference evidence="1 2" key="1">
    <citation type="submission" date="2017-11" db="EMBL/GenBank/DDBJ databases">
        <title>Draft genome of Arthrobacter agilis strain UMCV2, a plant growth-promoting rhizobacterium and biocontrol capacity of phytopathogenic fungi.</title>
        <authorList>
            <person name="Martinez-Camara R."/>
            <person name="Santoyo G."/>
            <person name="Moreno-Hagelsieb G."/>
            <person name="Valencia-Cantero E."/>
        </authorList>
    </citation>
    <scope>NUCLEOTIDE SEQUENCE [LARGE SCALE GENOMIC DNA]</scope>
    <source>
        <strain evidence="1 2">UMCV2</strain>
    </source>
</reference>
<evidence type="ECO:0008006" key="3">
    <source>
        <dbReference type="Google" id="ProtNLM"/>
    </source>
</evidence>
<organism evidence="1 2">
    <name type="scientific">Arthrobacter agilis</name>
    <dbReference type="NCBI Taxonomy" id="37921"/>
    <lineage>
        <taxon>Bacteria</taxon>
        <taxon>Bacillati</taxon>
        <taxon>Actinomycetota</taxon>
        <taxon>Actinomycetes</taxon>
        <taxon>Micrococcales</taxon>
        <taxon>Micrococcaceae</taxon>
        <taxon>Arthrobacter</taxon>
    </lineage>
</organism>
<evidence type="ECO:0000313" key="1">
    <source>
        <dbReference type="EMBL" id="AUZ89498.1"/>
    </source>
</evidence>
<sequence length="121" mass="12919">MAQLLTQPTEEDPRAFVDAIAHPVRRADAVVLLDLMGRATREPAVMWGPTMIGFGSYHYRYASGHEGDALAVGFSPRASAQSLYGLLAAPGAEALLPRLGRHRRGAGCLYVTSLAGIDLDV</sequence>
<accession>A0A2L0UJW1</accession>
<feature type="non-terminal residue" evidence="1">
    <location>
        <position position="121"/>
    </location>
</feature>
<dbReference type="Proteomes" id="UP000239187">
    <property type="component" value="Chromosome"/>
</dbReference>
<dbReference type="RefSeq" id="WP_208740193.1">
    <property type="nucleotide sequence ID" value="NZ_CP024915.1"/>
</dbReference>
<gene>
    <name evidence="1" type="ORF">CVO76_16620</name>
</gene>
<evidence type="ECO:0000313" key="2">
    <source>
        <dbReference type="Proteomes" id="UP000239187"/>
    </source>
</evidence>
<dbReference type="AlphaFoldDB" id="A0A2L0UJW1"/>
<protein>
    <recommendedName>
        <fullName evidence="3">DUF1801 domain-containing protein</fullName>
    </recommendedName>
</protein>
<dbReference type="EMBL" id="CP024915">
    <property type="protein sequence ID" value="AUZ89498.1"/>
    <property type="molecule type" value="Genomic_DNA"/>
</dbReference>
<proteinExistence type="predicted"/>